<evidence type="ECO:0000256" key="2">
    <source>
        <dbReference type="SAM" id="Phobius"/>
    </source>
</evidence>
<keyword evidence="5" id="KW-1185">Reference proteome</keyword>
<accession>A0AAN6WSC8</accession>
<proteinExistence type="predicted"/>
<evidence type="ECO:0000313" key="5">
    <source>
        <dbReference type="Proteomes" id="UP001302126"/>
    </source>
</evidence>
<feature type="chain" id="PRO_5042817868" evidence="3">
    <location>
        <begin position="26"/>
        <end position="461"/>
    </location>
</feature>
<comment type="caution">
    <text evidence="4">The sequence shown here is derived from an EMBL/GenBank/DDBJ whole genome shotgun (WGS) entry which is preliminary data.</text>
</comment>
<feature type="region of interest" description="Disordered" evidence="1">
    <location>
        <begin position="227"/>
        <end position="268"/>
    </location>
</feature>
<gene>
    <name evidence="4" type="ORF">QBC35DRAFT_454234</name>
</gene>
<evidence type="ECO:0000256" key="1">
    <source>
        <dbReference type="SAM" id="MobiDB-lite"/>
    </source>
</evidence>
<dbReference type="Proteomes" id="UP001302126">
    <property type="component" value="Unassembled WGS sequence"/>
</dbReference>
<evidence type="ECO:0000313" key="4">
    <source>
        <dbReference type="EMBL" id="KAK4185442.1"/>
    </source>
</evidence>
<feature type="signal peptide" evidence="3">
    <location>
        <begin position="1"/>
        <end position="25"/>
    </location>
</feature>
<keyword evidence="2" id="KW-0812">Transmembrane</keyword>
<feature type="transmembrane region" description="Helical" evidence="2">
    <location>
        <begin position="274"/>
        <end position="297"/>
    </location>
</feature>
<sequence>MGFRFGLNAETVAWLSVLLLGLTSAQQLEELRSALEDVRLHDQPAPTPPPTPLLVRGDSEGRKRQLLVSSSQTGLGTTTFSITQAPDKTCGFLSGSVGVPITCDNGQKCSWETEYIGAVYCGWGDSYTTPKLRCIERAVATNTASCNDVCQLNAYNLLCTNATAPFCGTFAFPNGVRAYRCASETQTVASSVSFRYSGEIECMRAYTTTVLGDDITTTINNCAPVHTTTRSSVSSTPVTSTTSDPVSRDSSTVTPTSSDPPVAAGGGSSNNTGAIVGGVVGGVAVLGLIGLGAFFLIRRSRRGAADTNNANTNPQPFQQQPHQGQYQTDPKYYGGGPGSPGGPPMSEVYYATGPSPTTSYDPAFKGHQGSVSVDPNQSPPTAISQTFSPHPSQHHPALSTATSQDFGSISRASYASTGAPPVYQPQPGAFPQQQVVGQPMSAIHEIGSGDDHHHGRLHEVQ</sequence>
<dbReference type="EMBL" id="MU864449">
    <property type="protein sequence ID" value="KAK4185442.1"/>
    <property type="molecule type" value="Genomic_DNA"/>
</dbReference>
<dbReference type="AlphaFoldDB" id="A0AAN6WSC8"/>
<feature type="region of interest" description="Disordered" evidence="1">
    <location>
        <begin position="306"/>
        <end position="402"/>
    </location>
</feature>
<feature type="compositionally biased region" description="Polar residues" evidence="1">
    <location>
        <begin position="369"/>
        <end position="391"/>
    </location>
</feature>
<evidence type="ECO:0000256" key="3">
    <source>
        <dbReference type="SAM" id="SignalP"/>
    </source>
</evidence>
<keyword evidence="2" id="KW-1133">Transmembrane helix</keyword>
<reference evidence="4" key="2">
    <citation type="submission" date="2023-05" db="EMBL/GenBank/DDBJ databases">
        <authorList>
            <consortium name="Lawrence Berkeley National Laboratory"/>
            <person name="Steindorff A."/>
            <person name="Hensen N."/>
            <person name="Bonometti L."/>
            <person name="Westerberg I."/>
            <person name="Brannstrom I.O."/>
            <person name="Guillou S."/>
            <person name="Cros-Aarteil S."/>
            <person name="Calhoun S."/>
            <person name="Haridas S."/>
            <person name="Kuo A."/>
            <person name="Mondo S."/>
            <person name="Pangilinan J."/>
            <person name="Riley R."/>
            <person name="Labutti K."/>
            <person name="Andreopoulos B."/>
            <person name="Lipzen A."/>
            <person name="Chen C."/>
            <person name="Yanf M."/>
            <person name="Daum C."/>
            <person name="Ng V."/>
            <person name="Clum A."/>
            <person name="Ohm R."/>
            <person name="Martin F."/>
            <person name="Silar P."/>
            <person name="Natvig D."/>
            <person name="Lalanne C."/>
            <person name="Gautier V."/>
            <person name="Ament-Velasquez S.L."/>
            <person name="Kruys A."/>
            <person name="Hutchinson M.I."/>
            <person name="Powell A.J."/>
            <person name="Barry K."/>
            <person name="Miller A.N."/>
            <person name="Grigoriev I.V."/>
            <person name="Debuchy R."/>
            <person name="Gladieux P."/>
            <person name="Thoren M.H."/>
            <person name="Johannesson H."/>
        </authorList>
    </citation>
    <scope>NUCLEOTIDE SEQUENCE</scope>
    <source>
        <strain evidence="4">PSN309</strain>
    </source>
</reference>
<organism evidence="4 5">
    <name type="scientific">Podospora australis</name>
    <dbReference type="NCBI Taxonomy" id="1536484"/>
    <lineage>
        <taxon>Eukaryota</taxon>
        <taxon>Fungi</taxon>
        <taxon>Dikarya</taxon>
        <taxon>Ascomycota</taxon>
        <taxon>Pezizomycotina</taxon>
        <taxon>Sordariomycetes</taxon>
        <taxon>Sordariomycetidae</taxon>
        <taxon>Sordariales</taxon>
        <taxon>Podosporaceae</taxon>
        <taxon>Podospora</taxon>
    </lineage>
</organism>
<protein>
    <submittedName>
        <fullName evidence="4">Uncharacterized protein</fullName>
    </submittedName>
</protein>
<keyword evidence="3" id="KW-0732">Signal</keyword>
<feature type="compositionally biased region" description="Low complexity" evidence="1">
    <location>
        <begin position="307"/>
        <end position="330"/>
    </location>
</feature>
<keyword evidence="2" id="KW-0472">Membrane</keyword>
<reference evidence="4" key="1">
    <citation type="journal article" date="2023" name="Mol. Phylogenet. Evol.">
        <title>Genome-scale phylogeny and comparative genomics of the fungal order Sordariales.</title>
        <authorList>
            <person name="Hensen N."/>
            <person name="Bonometti L."/>
            <person name="Westerberg I."/>
            <person name="Brannstrom I.O."/>
            <person name="Guillou S."/>
            <person name="Cros-Aarteil S."/>
            <person name="Calhoun S."/>
            <person name="Haridas S."/>
            <person name="Kuo A."/>
            <person name="Mondo S."/>
            <person name="Pangilinan J."/>
            <person name="Riley R."/>
            <person name="LaButti K."/>
            <person name="Andreopoulos B."/>
            <person name="Lipzen A."/>
            <person name="Chen C."/>
            <person name="Yan M."/>
            <person name="Daum C."/>
            <person name="Ng V."/>
            <person name="Clum A."/>
            <person name="Steindorff A."/>
            <person name="Ohm R.A."/>
            <person name="Martin F."/>
            <person name="Silar P."/>
            <person name="Natvig D.O."/>
            <person name="Lalanne C."/>
            <person name="Gautier V."/>
            <person name="Ament-Velasquez S.L."/>
            <person name="Kruys A."/>
            <person name="Hutchinson M.I."/>
            <person name="Powell A.J."/>
            <person name="Barry K."/>
            <person name="Miller A.N."/>
            <person name="Grigoriev I.V."/>
            <person name="Debuchy R."/>
            <person name="Gladieux P."/>
            <person name="Hiltunen Thoren M."/>
            <person name="Johannesson H."/>
        </authorList>
    </citation>
    <scope>NUCLEOTIDE SEQUENCE</scope>
    <source>
        <strain evidence="4">PSN309</strain>
    </source>
</reference>
<name>A0AAN6WSC8_9PEZI</name>